<dbReference type="SUPFAM" id="SSF82866">
    <property type="entry name" value="Multidrug efflux transporter AcrB transmembrane domain"/>
    <property type="match status" value="1"/>
</dbReference>
<dbReference type="GO" id="GO:0006886">
    <property type="term" value="P:intracellular protein transport"/>
    <property type="evidence" value="ECO:0007669"/>
    <property type="project" value="InterPro"/>
</dbReference>
<evidence type="ECO:0000256" key="8">
    <source>
        <dbReference type="ARBA" id="ARBA00023136"/>
    </source>
</evidence>
<evidence type="ECO:0000256" key="7">
    <source>
        <dbReference type="ARBA" id="ARBA00023010"/>
    </source>
</evidence>
<evidence type="ECO:0000256" key="3">
    <source>
        <dbReference type="ARBA" id="ARBA00022475"/>
    </source>
</evidence>
<organism evidence="12">
    <name type="scientific">uncultured bacterium</name>
    <name type="common">gcode 4</name>
    <dbReference type="NCBI Taxonomy" id="1234023"/>
    <lineage>
        <taxon>Bacteria</taxon>
        <taxon>environmental samples</taxon>
    </lineage>
</organism>
<evidence type="ECO:0000259" key="11">
    <source>
        <dbReference type="Pfam" id="PF22599"/>
    </source>
</evidence>
<dbReference type="InterPro" id="IPR054384">
    <property type="entry name" value="SecDF_P1_head"/>
</dbReference>
<evidence type="ECO:0000256" key="1">
    <source>
        <dbReference type="ARBA" id="ARBA00004651"/>
    </source>
</evidence>
<dbReference type="Gene3D" id="3.30.1360.200">
    <property type="match status" value="1"/>
</dbReference>
<evidence type="ECO:0000256" key="9">
    <source>
        <dbReference type="SAM" id="Phobius"/>
    </source>
</evidence>
<dbReference type="AlphaFoldDB" id="K2F951"/>
<feature type="domain" description="Protein export membrane protein SecD/SecF C-terminal" evidence="10">
    <location>
        <begin position="431"/>
        <end position="575"/>
    </location>
</feature>
<comment type="caution">
    <text evidence="12">The sequence shown here is derived from an EMBL/GenBank/DDBJ whole genome shotgun (WGS) entry which is preliminary data.</text>
</comment>
<dbReference type="GO" id="GO:0005886">
    <property type="term" value="C:plasma membrane"/>
    <property type="evidence" value="ECO:0007669"/>
    <property type="project" value="UniProtKB-SubCell"/>
</dbReference>
<keyword evidence="7" id="KW-0811">Translocation</keyword>
<evidence type="ECO:0000256" key="5">
    <source>
        <dbReference type="ARBA" id="ARBA00022927"/>
    </source>
</evidence>
<dbReference type="Gene3D" id="3.30.70.3220">
    <property type="match status" value="1"/>
</dbReference>
<keyword evidence="5" id="KW-0653">Protein transport</keyword>
<name>K2F951_9BACT</name>
<evidence type="ECO:0008006" key="13">
    <source>
        <dbReference type="Google" id="ProtNLM"/>
    </source>
</evidence>
<evidence type="ECO:0000256" key="4">
    <source>
        <dbReference type="ARBA" id="ARBA00022692"/>
    </source>
</evidence>
<feature type="transmembrane region" description="Helical" evidence="9">
    <location>
        <begin position="524"/>
        <end position="543"/>
    </location>
</feature>
<dbReference type="NCBIfam" id="TIGR01129">
    <property type="entry name" value="secD"/>
    <property type="match status" value="1"/>
</dbReference>
<evidence type="ECO:0000256" key="6">
    <source>
        <dbReference type="ARBA" id="ARBA00022989"/>
    </source>
</evidence>
<reference evidence="12" key="1">
    <citation type="journal article" date="2012" name="Science">
        <title>Fermentation, hydrogen, and sulfur metabolism in multiple uncultivated bacterial phyla.</title>
        <authorList>
            <person name="Wrighton K.C."/>
            <person name="Thomas B.C."/>
            <person name="Sharon I."/>
            <person name="Miller C.S."/>
            <person name="Castelle C.J."/>
            <person name="VerBerkmoes N.C."/>
            <person name="Wilkins M.J."/>
            <person name="Hettich R.L."/>
            <person name="Lipton M.S."/>
            <person name="Williams K.H."/>
            <person name="Long P.E."/>
            <person name="Banfield J.F."/>
        </authorList>
    </citation>
    <scope>NUCLEOTIDE SEQUENCE [LARGE SCALE GENOMIC DNA]</scope>
</reference>
<dbReference type="GO" id="GO:0015450">
    <property type="term" value="F:protein-transporting ATPase activity"/>
    <property type="evidence" value="ECO:0007669"/>
    <property type="project" value="InterPro"/>
</dbReference>
<sequence length="593" mass="68279">MKGLWLKIALIFLILGSTFYISFPWSYFGLNMPYSGEYKLWLDLQGWVELDYRIDLDEAKKKWDYNEGTIVEWLKSIIEKRVNSLGTAEPTIFTAKYWNESHIIVQIPSSNFEGQNLTKAQISQKNNEYIAKAKETIGKVVRLEFKERKVEITEADKTERKQIAENIKKDIDSMEFDFNTVANKYKDQFENVVYTSGSWTKDELSAEATFSGMENVQTPYISDIIETEKKWWYVLGEDGGLTQGEAEKWYSIVKINSISKQEKERDVVEWTWSSAKTVKEKYTATVFDYQTIFVSQKPSEWTPAKTEKWQILDERYLTKASANMNQGFQPQVELTFNSDWAKIFAELTKRLLNKQLAIYVGWEQLTAPTIQSVIPDGKAVITGSYTIDAAKKLANDINTWIVPAPIYLTSERAIDAKIWWDSLKVIGNAWIIGFLLILSFLIIVYRFSGLLAGIALLGYIMITLALVKMFWVVLSLASIAGLILSIWLAIDANILIFERSKDELKSNNEVMKSLGIGFDRSWSAIWDSHITSFVSAVLLYMIWVNLIKWFWLMLGIGLVVSLFSAMWISHVLIMAFAPKFSKNLKLFIWIDNK</sequence>
<dbReference type="EMBL" id="AMFJ01000458">
    <property type="protein sequence ID" value="EKE27626.1"/>
    <property type="molecule type" value="Genomic_DNA"/>
</dbReference>
<feature type="transmembrane region" description="Helical" evidence="9">
    <location>
        <begin position="549"/>
        <end position="577"/>
    </location>
</feature>
<evidence type="ECO:0000313" key="12">
    <source>
        <dbReference type="EMBL" id="EKE27626.1"/>
    </source>
</evidence>
<protein>
    <recommendedName>
        <fullName evidence="13">Protein translocase subunit SecD</fullName>
    </recommendedName>
</protein>
<keyword evidence="3" id="KW-1003">Cell membrane</keyword>
<feature type="domain" description="SecDF P1 head subdomain" evidence="11">
    <location>
        <begin position="302"/>
        <end position="396"/>
    </location>
</feature>
<dbReference type="InterPro" id="IPR022813">
    <property type="entry name" value="SecD/SecF_arch_bac"/>
</dbReference>
<dbReference type="Pfam" id="PF02355">
    <property type="entry name" value="SecD_SecF_C"/>
    <property type="match status" value="1"/>
</dbReference>
<proteinExistence type="predicted"/>
<dbReference type="Pfam" id="PF22599">
    <property type="entry name" value="SecDF_P1_head"/>
    <property type="match status" value="1"/>
</dbReference>
<evidence type="ECO:0000259" key="10">
    <source>
        <dbReference type="Pfam" id="PF02355"/>
    </source>
</evidence>
<dbReference type="Gene3D" id="1.20.1640.10">
    <property type="entry name" value="Multidrug efflux transporter AcrB transmembrane domain"/>
    <property type="match status" value="1"/>
</dbReference>
<keyword evidence="8 9" id="KW-0472">Membrane</keyword>
<comment type="subcellular location">
    <subcellularLocation>
        <location evidence="1">Cell membrane</location>
        <topology evidence="1">Multi-pass membrane protein</topology>
    </subcellularLocation>
</comment>
<keyword evidence="4 9" id="KW-0812">Transmembrane</keyword>
<accession>K2F951</accession>
<dbReference type="InterPro" id="IPR005791">
    <property type="entry name" value="SecD"/>
</dbReference>
<dbReference type="PANTHER" id="PTHR30081">
    <property type="entry name" value="PROTEIN-EXPORT MEMBRANE PROTEIN SEC"/>
    <property type="match status" value="1"/>
</dbReference>
<dbReference type="PANTHER" id="PTHR30081:SF1">
    <property type="entry name" value="PROTEIN TRANSLOCASE SUBUNIT SECD"/>
    <property type="match status" value="1"/>
</dbReference>
<feature type="transmembrane region" description="Helical" evidence="9">
    <location>
        <begin position="477"/>
        <end position="497"/>
    </location>
</feature>
<evidence type="ECO:0000256" key="2">
    <source>
        <dbReference type="ARBA" id="ARBA00022448"/>
    </source>
</evidence>
<keyword evidence="2" id="KW-0813">Transport</keyword>
<keyword evidence="6 9" id="KW-1133">Transmembrane helix</keyword>
<dbReference type="InterPro" id="IPR048634">
    <property type="entry name" value="SecD_SecF_C"/>
</dbReference>
<feature type="transmembrane region" description="Helical" evidence="9">
    <location>
        <begin position="450"/>
        <end position="471"/>
    </location>
</feature>
<gene>
    <name evidence="12" type="ORF">ACD_3C00184G0002</name>
</gene>